<feature type="compositionally biased region" description="Polar residues" evidence="1">
    <location>
        <begin position="1"/>
        <end position="18"/>
    </location>
</feature>
<evidence type="ECO:0008006" key="4">
    <source>
        <dbReference type="Google" id="ProtNLM"/>
    </source>
</evidence>
<sequence>MAGNFGSTRLGSRFQRTGINDHRNECSQRAVERLGARREGVLRGHRIRPDGTMRDTVVHSMLADEWTAARDALTSRLTRP</sequence>
<evidence type="ECO:0000313" key="2">
    <source>
        <dbReference type="EMBL" id="GHA98795.1"/>
    </source>
</evidence>
<dbReference type="PANTHER" id="PTHR43610:SF1">
    <property type="entry name" value="N-ACETYLTRANSFERASE DOMAIN-CONTAINING PROTEIN"/>
    <property type="match status" value="1"/>
</dbReference>
<dbReference type="Proteomes" id="UP000599437">
    <property type="component" value="Unassembled WGS sequence"/>
</dbReference>
<dbReference type="InterPro" id="IPR016181">
    <property type="entry name" value="Acyl_CoA_acyltransferase"/>
</dbReference>
<organism evidence="2 3">
    <name type="scientific">Streptomyces chryseus</name>
    <dbReference type="NCBI Taxonomy" id="68186"/>
    <lineage>
        <taxon>Bacteria</taxon>
        <taxon>Bacillati</taxon>
        <taxon>Actinomycetota</taxon>
        <taxon>Actinomycetes</taxon>
        <taxon>Kitasatosporales</taxon>
        <taxon>Streptomycetaceae</taxon>
        <taxon>Streptomyces</taxon>
    </lineage>
</organism>
<keyword evidence="3" id="KW-1185">Reference proteome</keyword>
<dbReference type="SUPFAM" id="SSF55729">
    <property type="entry name" value="Acyl-CoA N-acyltransferases (Nat)"/>
    <property type="match status" value="1"/>
</dbReference>
<evidence type="ECO:0000313" key="3">
    <source>
        <dbReference type="Proteomes" id="UP000599437"/>
    </source>
</evidence>
<accession>A0ABQ3DJY5</accession>
<dbReference type="EMBL" id="BMVO01000005">
    <property type="protein sequence ID" value="GHA98795.1"/>
    <property type="molecule type" value="Genomic_DNA"/>
</dbReference>
<name>A0ABQ3DJY5_9ACTN</name>
<dbReference type="PANTHER" id="PTHR43610">
    <property type="entry name" value="BLL6696 PROTEIN"/>
    <property type="match status" value="1"/>
</dbReference>
<feature type="region of interest" description="Disordered" evidence="1">
    <location>
        <begin position="1"/>
        <end position="22"/>
    </location>
</feature>
<reference evidence="3" key="1">
    <citation type="journal article" date="2019" name="Int. J. Syst. Evol. Microbiol.">
        <title>The Global Catalogue of Microorganisms (GCM) 10K type strain sequencing project: providing services to taxonomists for standard genome sequencing and annotation.</title>
        <authorList>
            <consortium name="The Broad Institute Genomics Platform"/>
            <consortium name="The Broad Institute Genome Sequencing Center for Infectious Disease"/>
            <person name="Wu L."/>
            <person name="Ma J."/>
        </authorList>
    </citation>
    <scope>NUCLEOTIDE SEQUENCE [LARGE SCALE GENOMIC DNA]</scope>
    <source>
        <strain evidence="3">JCM 4737</strain>
    </source>
</reference>
<gene>
    <name evidence="2" type="ORF">GCM10010346_21890</name>
</gene>
<protein>
    <recommendedName>
        <fullName evidence="4">Acetyltransferase</fullName>
    </recommendedName>
</protein>
<proteinExistence type="predicted"/>
<evidence type="ECO:0000256" key="1">
    <source>
        <dbReference type="SAM" id="MobiDB-lite"/>
    </source>
</evidence>
<comment type="caution">
    <text evidence="2">The sequence shown here is derived from an EMBL/GenBank/DDBJ whole genome shotgun (WGS) entry which is preliminary data.</text>
</comment>
<dbReference type="Gene3D" id="3.40.630.30">
    <property type="match status" value="1"/>
</dbReference>